<keyword evidence="1" id="KW-1133">Transmembrane helix</keyword>
<gene>
    <name evidence="2" type="ORF">ACO22_00419</name>
</gene>
<keyword evidence="1" id="KW-0812">Transmembrane</keyword>
<dbReference type="AlphaFoldDB" id="A0A1D2JPA7"/>
<dbReference type="InterPro" id="IPR033481">
    <property type="entry name" value="Dni1/Fig1"/>
</dbReference>
<dbReference type="VEuPathDB" id="FungiDB:PABG_01356"/>
<feature type="transmembrane region" description="Helical" evidence="1">
    <location>
        <begin position="149"/>
        <end position="174"/>
    </location>
</feature>
<organism evidence="2 3">
    <name type="scientific">Paracoccidioides brasiliensis</name>
    <dbReference type="NCBI Taxonomy" id="121759"/>
    <lineage>
        <taxon>Eukaryota</taxon>
        <taxon>Fungi</taxon>
        <taxon>Dikarya</taxon>
        <taxon>Ascomycota</taxon>
        <taxon>Pezizomycotina</taxon>
        <taxon>Eurotiomycetes</taxon>
        <taxon>Eurotiomycetidae</taxon>
        <taxon>Onygenales</taxon>
        <taxon>Ajellomycetaceae</taxon>
        <taxon>Paracoccidioides</taxon>
    </lineage>
</organism>
<dbReference type="EMBL" id="LZYO01000008">
    <property type="protein sequence ID" value="ODH45027.1"/>
    <property type="molecule type" value="Genomic_DNA"/>
</dbReference>
<dbReference type="Pfam" id="PF12351">
    <property type="entry name" value="Fig1"/>
    <property type="match status" value="1"/>
</dbReference>
<dbReference type="VEuPathDB" id="FungiDB:PADG_03945"/>
<dbReference type="GO" id="GO:0043332">
    <property type="term" value="C:mating projection tip"/>
    <property type="evidence" value="ECO:0007669"/>
    <property type="project" value="TreeGrafter"/>
</dbReference>
<dbReference type="PANTHER" id="PTHR28092:SF1">
    <property type="entry name" value="FACTOR-INDUCED GENE 1 PROTEIN"/>
    <property type="match status" value="1"/>
</dbReference>
<dbReference type="PANTHER" id="PTHR28092">
    <property type="entry name" value="FACTOR-INDUCED GENE 1 PROTEIN"/>
    <property type="match status" value="1"/>
</dbReference>
<feature type="non-terminal residue" evidence="2">
    <location>
        <position position="1"/>
    </location>
</feature>
<protein>
    <recommendedName>
        <fullName evidence="4">Membrane fusion mating protein FIG1</fullName>
    </recommendedName>
</protein>
<name>A0A1D2JPA7_PARBR</name>
<dbReference type="GO" id="GO:0000747">
    <property type="term" value="P:conjugation with cellular fusion"/>
    <property type="evidence" value="ECO:0007669"/>
    <property type="project" value="TreeGrafter"/>
</dbReference>
<accession>A0A1D2JPA7</accession>
<keyword evidence="1" id="KW-0472">Membrane</keyword>
<comment type="caution">
    <text evidence="2">The sequence shown here is derived from an EMBL/GenBank/DDBJ whole genome shotgun (WGS) entry which is preliminary data.</text>
</comment>
<dbReference type="Proteomes" id="UP000242814">
    <property type="component" value="Unassembled WGS sequence"/>
</dbReference>
<feature type="transmembrane region" description="Helical" evidence="1">
    <location>
        <begin position="194"/>
        <end position="219"/>
    </location>
</feature>
<dbReference type="GO" id="GO:0016020">
    <property type="term" value="C:membrane"/>
    <property type="evidence" value="ECO:0007669"/>
    <property type="project" value="InterPro"/>
</dbReference>
<sequence length="278" mass="29941">LVANKLNFMLDIPLIGYHHVLMIFLLMPIIFLSILVAGCSNSALANVYLISLSYTGNITSSPLQNADPARLNPSMPAIFANLSAGINRNATSLEIRTGYLGHCMKQNSGPWICARNAEALANAIREQKASDADPLNLLYMSKAFKDQTVFSGLIFASIPFVFICFLLLSTFPGWHEDLNSSGSEQEVRPFPSRIVSQLATVLAGLALLLTFVSVFWQHISSAAGVTMGEELNYGAVEGHIGAVSMVLGWGGVFGTALVFVGLIIMLMSISIVSQLIDL</sequence>
<evidence type="ECO:0000313" key="3">
    <source>
        <dbReference type="Proteomes" id="UP000242814"/>
    </source>
</evidence>
<reference evidence="2 3" key="1">
    <citation type="submission" date="2016-06" db="EMBL/GenBank/DDBJ databases">
        <authorList>
            <person name="Kjaerup R.B."/>
            <person name="Dalgaard T.S."/>
            <person name="Juul-Madsen H.R."/>
        </authorList>
    </citation>
    <scope>NUCLEOTIDE SEQUENCE [LARGE SCALE GENOMIC DNA]</scope>
    <source>
        <strain evidence="2 3">Pb300</strain>
    </source>
</reference>
<evidence type="ECO:0000313" key="2">
    <source>
        <dbReference type="EMBL" id="ODH45027.1"/>
    </source>
</evidence>
<feature type="transmembrane region" description="Helical" evidence="1">
    <location>
        <begin position="20"/>
        <end position="44"/>
    </location>
</feature>
<evidence type="ECO:0008006" key="4">
    <source>
        <dbReference type="Google" id="ProtNLM"/>
    </source>
</evidence>
<evidence type="ECO:0000256" key="1">
    <source>
        <dbReference type="SAM" id="Phobius"/>
    </source>
</evidence>
<proteinExistence type="predicted"/>
<feature type="transmembrane region" description="Helical" evidence="1">
    <location>
        <begin position="256"/>
        <end position="276"/>
    </location>
</feature>